<proteinExistence type="predicted"/>
<organism evidence="3 4">
    <name type="scientific">Octadecabacter antarcticus 307</name>
    <dbReference type="NCBI Taxonomy" id="391626"/>
    <lineage>
        <taxon>Bacteria</taxon>
        <taxon>Pseudomonadati</taxon>
        <taxon>Pseudomonadota</taxon>
        <taxon>Alphaproteobacteria</taxon>
        <taxon>Rhodobacterales</taxon>
        <taxon>Roseobacteraceae</taxon>
        <taxon>Octadecabacter</taxon>
    </lineage>
</organism>
<evidence type="ECO:0000313" key="4">
    <source>
        <dbReference type="Proteomes" id="UP000005307"/>
    </source>
</evidence>
<keyword evidence="1" id="KW-0472">Membrane</keyword>
<dbReference type="KEGG" id="oat:OAN307_c16490"/>
<feature type="transmembrane region" description="Helical" evidence="1">
    <location>
        <begin position="37"/>
        <end position="54"/>
    </location>
</feature>
<dbReference type="STRING" id="391626.OAN307_c16490"/>
<dbReference type="InterPro" id="IPR025668">
    <property type="entry name" value="Tnp_DDE_dom"/>
</dbReference>
<reference evidence="3 4" key="1">
    <citation type="journal article" date="2013" name="PLoS ONE">
        <title>Poles Apart: Arctic and Antarctic Octadecabacter strains Share High Genome Plasticity and a New Type of Xanthorhodopsin.</title>
        <authorList>
            <person name="Vollmers J."/>
            <person name="Voget S."/>
            <person name="Dietrich S."/>
            <person name="Gollnow K."/>
            <person name="Smits M."/>
            <person name="Meyer K."/>
            <person name="Brinkhoff T."/>
            <person name="Simon M."/>
            <person name="Daniel R."/>
        </authorList>
    </citation>
    <scope>NUCLEOTIDE SEQUENCE [LARGE SCALE GENOMIC DNA]</scope>
    <source>
        <strain evidence="3 4">307</strain>
    </source>
</reference>
<dbReference type="Proteomes" id="UP000005307">
    <property type="component" value="Chromosome"/>
</dbReference>
<dbReference type="AlphaFoldDB" id="M9RBY0"/>
<dbReference type="EMBL" id="CP003740">
    <property type="protein sequence ID" value="AGI67320.1"/>
    <property type="molecule type" value="Genomic_DNA"/>
</dbReference>
<evidence type="ECO:0000256" key="1">
    <source>
        <dbReference type="SAM" id="Phobius"/>
    </source>
</evidence>
<evidence type="ECO:0000259" key="2">
    <source>
        <dbReference type="Pfam" id="PF13586"/>
    </source>
</evidence>
<keyword evidence="1" id="KW-1133">Transmembrane helix</keyword>
<keyword evidence="4" id="KW-1185">Reference proteome</keyword>
<gene>
    <name evidence="3" type="ORF">OAN307_c16490</name>
</gene>
<feature type="domain" description="Transposase DDE" evidence="2">
    <location>
        <begin position="7"/>
        <end position="53"/>
    </location>
</feature>
<dbReference type="Pfam" id="PF13586">
    <property type="entry name" value="DDE_Tnp_1_2"/>
    <property type="match status" value="1"/>
</dbReference>
<evidence type="ECO:0000313" key="3">
    <source>
        <dbReference type="EMBL" id="AGI67320.1"/>
    </source>
</evidence>
<keyword evidence="1" id="KW-0812">Transmembrane</keyword>
<dbReference type="HOGENOM" id="CLU_055261_13_3_5"/>
<name>M9RBY0_9RHOB</name>
<sequence>MHCRAMDKRRDKRRNHIERMFGRIKDWRRVATRYDRSPTVFLSAIMLAATVIFWL</sequence>
<accession>M9RBY0</accession>
<protein>
    <recommendedName>
        <fullName evidence="2">Transposase DDE domain-containing protein</fullName>
    </recommendedName>
</protein>
<dbReference type="eggNOG" id="COG0309">
    <property type="taxonomic scope" value="Bacteria"/>
</dbReference>